<dbReference type="RefSeq" id="WP_002570635.1">
    <property type="nucleotide sequence ID" value="NZ_CATYQV010000007.1"/>
</dbReference>
<evidence type="ECO:0000259" key="3">
    <source>
        <dbReference type="SMART" id="SM01007"/>
    </source>
</evidence>
<dbReference type="AlphaFoldDB" id="A0A414AJG3"/>
<dbReference type="GO" id="GO:0019323">
    <property type="term" value="P:pentose catabolic process"/>
    <property type="evidence" value="ECO:0007669"/>
    <property type="project" value="TreeGrafter"/>
</dbReference>
<comment type="caution">
    <text evidence="5">The sequence shown here is derived from an EMBL/GenBank/DDBJ whole genome shotgun (WGS) entry which is preliminary data.</text>
</comment>
<evidence type="ECO:0000313" key="7">
    <source>
        <dbReference type="Proteomes" id="UP000284543"/>
    </source>
</evidence>
<dbReference type="GO" id="GO:0016832">
    <property type="term" value="F:aldehyde-lyase activity"/>
    <property type="evidence" value="ECO:0007669"/>
    <property type="project" value="TreeGrafter"/>
</dbReference>
<dbReference type="Pfam" id="PF00596">
    <property type="entry name" value="Aldolase_II"/>
    <property type="match status" value="1"/>
</dbReference>
<reference evidence="6 7" key="1">
    <citation type="submission" date="2018-08" db="EMBL/GenBank/DDBJ databases">
        <title>A genome reference for cultivated species of the human gut microbiota.</title>
        <authorList>
            <person name="Zou Y."/>
            <person name="Xue W."/>
            <person name="Luo G."/>
        </authorList>
    </citation>
    <scope>NUCLEOTIDE SEQUENCE [LARGE SCALE GENOMIC DNA]</scope>
    <source>
        <strain evidence="4 7">AF14-18</strain>
        <strain evidence="5 6">AM35-14</strain>
    </source>
</reference>
<proteinExistence type="predicted"/>
<dbReference type="SMART" id="SM01007">
    <property type="entry name" value="Aldolase_II"/>
    <property type="match status" value="1"/>
</dbReference>
<dbReference type="SUPFAM" id="SSF53639">
    <property type="entry name" value="AraD/HMP-PK domain-like"/>
    <property type="match status" value="1"/>
</dbReference>
<dbReference type="Gene3D" id="3.40.225.10">
    <property type="entry name" value="Class II aldolase/adducin N-terminal domain"/>
    <property type="match status" value="1"/>
</dbReference>
<evidence type="ECO:0000256" key="1">
    <source>
        <dbReference type="ARBA" id="ARBA00022723"/>
    </source>
</evidence>
<dbReference type="Proteomes" id="UP000284543">
    <property type="component" value="Unassembled WGS sequence"/>
</dbReference>
<dbReference type="InterPro" id="IPR050197">
    <property type="entry name" value="Aldolase_class_II_sugar_metab"/>
</dbReference>
<gene>
    <name evidence="5" type="ORF">DW839_28035</name>
    <name evidence="4" type="ORF">DWW02_10630</name>
</gene>
<accession>A0A414AJG3</accession>
<dbReference type="PANTHER" id="PTHR22789">
    <property type="entry name" value="FUCULOSE PHOSPHATE ALDOLASE"/>
    <property type="match status" value="1"/>
</dbReference>
<dbReference type="Proteomes" id="UP000283975">
    <property type="component" value="Unassembled WGS sequence"/>
</dbReference>
<dbReference type="GO" id="GO:0046872">
    <property type="term" value="F:metal ion binding"/>
    <property type="evidence" value="ECO:0007669"/>
    <property type="project" value="UniProtKB-KW"/>
</dbReference>
<protein>
    <submittedName>
        <fullName evidence="5">Aldolase</fullName>
    </submittedName>
</protein>
<dbReference type="EMBL" id="QRZM01000003">
    <property type="protein sequence ID" value="RGV76983.1"/>
    <property type="molecule type" value="Genomic_DNA"/>
</dbReference>
<evidence type="ECO:0000256" key="2">
    <source>
        <dbReference type="ARBA" id="ARBA00023239"/>
    </source>
</evidence>
<keyword evidence="2" id="KW-0456">Lyase</keyword>
<evidence type="ECO:0000313" key="6">
    <source>
        <dbReference type="Proteomes" id="UP000283975"/>
    </source>
</evidence>
<organism evidence="5 6">
    <name type="scientific">Enterocloster bolteae</name>
    <dbReference type="NCBI Taxonomy" id="208479"/>
    <lineage>
        <taxon>Bacteria</taxon>
        <taxon>Bacillati</taxon>
        <taxon>Bacillota</taxon>
        <taxon>Clostridia</taxon>
        <taxon>Lachnospirales</taxon>
        <taxon>Lachnospiraceae</taxon>
        <taxon>Enterocloster</taxon>
    </lineage>
</organism>
<dbReference type="InterPro" id="IPR001303">
    <property type="entry name" value="Aldolase_II/adducin_N"/>
</dbReference>
<evidence type="ECO:0000313" key="5">
    <source>
        <dbReference type="EMBL" id="RHC48976.1"/>
    </source>
</evidence>
<dbReference type="PANTHER" id="PTHR22789:SF0">
    <property type="entry name" value="3-OXO-TETRONATE 4-PHOSPHATE DECARBOXYLASE-RELATED"/>
    <property type="match status" value="1"/>
</dbReference>
<name>A0A414AJG3_9FIRM</name>
<feature type="domain" description="Class II aldolase/adducin N-terminal" evidence="3">
    <location>
        <begin position="11"/>
        <end position="189"/>
    </location>
</feature>
<sequence length="197" mass="21921">MMDRELAQKLEDAVWIGRSLFERSKTSGSSANMSFFHNGTMYISRSGSCFGTLKADEFAVMDMNGASLSGSKPSKEWPLHLKVYQKKPGTGAVIHTHGTYGVLWSFVPAEDETDVIPDHTPYLKMKLGKVGLVPYEKPGSQALFDAFEQRVMDSDGYLLKQHGAVVPGKSLMDAFFCLEELEESARIAWMLRQAGMR</sequence>
<dbReference type="GO" id="GO:0005829">
    <property type="term" value="C:cytosol"/>
    <property type="evidence" value="ECO:0007669"/>
    <property type="project" value="TreeGrafter"/>
</dbReference>
<dbReference type="EMBL" id="QSHZ01000045">
    <property type="protein sequence ID" value="RHC48976.1"/>
    <property type="molecule type" value="Genomic_DNA"/>
</dbReference>
<dbReference type="InterPro" id="IPR036409">
    <property type="entry name" value="Aldolase_II/adducin_N_sf"/>
</dbReference>
<keyword evidence="1" id="KW-0479">Metal-binding</keyword>
<evidence type="ECO:0000313" key="4">
    <source>
        <dbReference type="EMBL" id="RGV76983.1"/>
    </source>
</evidence>